<evidence type="ECO:0000259" key="1">
    <source>
        <dbReference type="Pfam" id="PF00149"/>
    </source>
</evidence>
<dbReference type="InterPro" id="IPR051693">
    <property type="entry name" value="UPF0046_metallophosphoest"/>
</dbReference>
<accession>A0AAN6Z9F5</accession>
<dbReference type="PANTHER" id="PTHR12905">
    <property type="entry name" value="METALLOPHOSPHOESTERASE"/>
    <property type="match status" value="1"/>
</dbReference>
<dbReference type="EMBL" id="MU853445">
    <property type="protein sequence ID" value="KAK4129997.1"/>
    <property type="molecule type" value="Genomic_DNA"/>
</dbReference>
<dbReference type="AlphaFoldDB" id="A0AAN6Z9F5"/>
<dbReference type="PANTHER" id="PTHR12905:SF18">
    <property type="entry name" value="ESTER HYDROLASE, PUTATIVE (AFU_ORTHOLOGUE AFUA_4G03130)-RELATED"/>
    <property type="match status" value="1"/>
</dbReference>
<protein>
    <submittedName>
        <fullName evidence="2">Metallo-dependent phosphatase</fullName>
    </submittedName>
</protein>
<dbReference type="InterPro" id="IPR029052">
    <property type="entry name" value="Metallo-depent_PP-like"/>
</dbReference>
<dbReference type="SUPFAM" id="SSF56300">
    <property type="entry name" value="Metallo-dependent phosphatases"/>
    <property type="match status" value="1"/>
</dbReference>
<keyword evidence="3" id="KW-1185">Reference proteome</keyword>
<gene>
    <name evidence="2" type="ORF">BT67DRAFT_392324</name>
</gene>
<dbReference type="Gene3D" id="3.60.21.10">
    <property type="match status" value="1"/>
</dbReference>
<dbReference type="Proteomes" id="UP001304895">
    <property type="component" value="Unassembled WGS sequence"/>
</dbReference>
<dbReference type="Pfam" id="PF00149">
    <property type="entry name" value="Metallophos"/>
    <property type="match status" value="1"/>
</dbReference>
<comment type="caution">
    <text evidence="2">The sequence shown here is derived from an EMBL/GenBank/DDBJ whole genome shotgun (WGS) entry which is preliminary data.</text>
</comment>
<reference evidence="2" key="1">
    <citation type="journal article" date="2023" name="Mol. Phylogenet. Evol.">
        <title>Genome-scale phylogeny and comparative genomics of the fungal order Sordariales.</title>
        <authorList>
            <person name="Hensen N."/>
            <person name="Bonometti L."/>
            <person name="Westerberg I."/>
            <person name="Brannstrom I.O."/>
            <person name="Guillou S."/>
            <person name="Cros-Aarteil S."/>
            <person name="Calhoun S."/>
            <person name="Haridas S."/>
            <person name="Kuo A."/>
            <person name="Mondo S."/>
            <person name="Pangilinan J."/>
            <person name="Riley R."/>
            <person name="LaButti K."/>
            <person name="Andreopoulos B."/>
            <person name="Lipzen A."/>
            <person name="Chen C."/>
            <person name="Yan M."/>
            <person name="Daum C."/>
            <person name="Ng V."/>
            <person name="Clum A."/>
            <person name="Steindorff A."/>
            <person name="Ohm R.A."/>
            <person name="Martin F."/>
            <person name="Silar P."/>
            <person name="Natvig D.O."/>
            <person name="Lalanne C."/>
            <person name="Gautier V."/>
            <person name="Ament-Velasquez S.L."/>
            <person name="Kruys A."/>
            <person name="Hutchinson M.I."/>
            <person name="Powell A.J."/>
            <person name="Barry K."/>
            <person name="Miller A.N."/>
            <person name="Grigoriev I.V."/>
            <person name="Debuchy R."/>
            <person name="Gladieux P."/>
            <person name="Hiltunen Thoren M."/>
            <person name="Johannesson H."/>
        </authorList>
    </citation>
    <scope>NUCLEOTIDE SEQUENCE</scope>
    <source>
        <strain evidence="2">CBS 123565</strain>
    </source>
</reference>
<evidence type="ECO:0000313" key="2">
    <source>
        <dbReference type="EMBL" id="KAK4129997.1"/>
    </source>
</evidence>
<sequence>MTPSPAALHAAVAEVLATLQTAFHSALHDTLTHLTAAATSTTSTTTTTPRHPLRRASPWSTPTLLDHLLTSPLQHTASLLYRHVLLPLRGPRPFRPPRHRAPIRVVCLSDTHGILPAHVPPGDVLVHCGDLSRDGSRDEIQRQVDWMRGLEGFAGGKVLVGGNHDAWLDPRVRGDGEGEVDFTGVEYLCDRMVQLRFEGGRRLNVYGWGTVPWCGEGFAYQYPREKHPWAGRIPDETDILVTHTPPAHHCDNGLGCAGLLEEVWRVKPKLHVFGHVHVGHGREAVYFDECQRAYETLMAKPGMGFWYDCMPSRRWLDGLNMLRYGIGSILWKWIMAGPGSNNGGLMVNAAVMYKDSGTLRNPVTVVDL</sequence>
<dbReference type="InterPro" id="IPR004843">
    <property type="entry name" value="Calcineurin-like_PHP"/>
</dbReference>
<dbReference type="GO" id="GO:0016787">
    <property type="term" value="F:hydrolase activity"/>
    <property type="evidence" value="ECO:0007669"/>
    <property type="project" value="InterPro"/>
</dbReference>
<proteinExistence type="predicted"/>
<reference evidence="2" key="2">
    <citation type="submission" date="2023-05" db="EMBL/GenBank/DDBJ databases">
        <authorList>
            <consortium name="Lawrence Berkeley National Laboratory"/>
            <person name="Steindorff A."/>
            <person name="Hensen N."/>
            <person name="Bonometti L."/>
            <person name="Westerberg I."/>
            <person name="Brannstrom I.O."/>
            <person name="Guillou S."/>
            <person name="Cros-Aarteil S."/>
            <person name="Calhoun S."/>
            <person name="Haridas S."/>
            <person name="Kuo A."/>
            <person name="Mondo S."/>
            <person name="Pangilinan J."/>
            <person name="Riley R."/>
            <person name="Labutti K."/>
            <person name="Andreopoulos B."/>
            <person name="Lipzen A."/>
            <person name="Chen C."/>
            <person name="Yanf M."/>
            <person name="Daum C."/>
            <person name="Ng V."/>
            <person name="Clum A."/>
            <person name="Ohm R."/>
            <person name="Martin F."/>
            <person name="Silar P."/>
            <person name="Natvig D."/>
            <person name="Lalanne C."/>
            <person name="Gautier V."/>
            <person name="Ament-Velasquez S.L."/>
            <person name="Kruys A."/>
            <person name="Hutchinson M.I."/>
            <person name="Powell A.J."/>
            <person name="Barry K."/>
            <person name="Miller A.N."/>
            <person name="Grigoriev I.V."/>
            <person name="Debuchy R."/>
            <person name="Gladieux P."/>
            <person name="Thoren M.H."/>
            <person name="Johannesson H."/>
        </authorList>
    </citation>
    <scope>NUCLEOTIDE SEQUENCE</scope>
    <source>
        <strain evidence="2">CBS 123565</strain>
    </source>
</reference>
<name>A0AAN6Z9F5_9PEZI</name>
<feature type="domain" description="Calcineurin-like phosphoesterase" evidence="1">
    <location>
        <begin position="104"/>
        <end position="278"/>
    </location>
</feature>
<evidence type="ECO:0000313" key="3">
    <source>
        <dbReference type="Proteomes" id="UP001304895"/>
    </source>
</evidence>
<organism evidence="2 3">
    <name type="scientific">Trichocladium antarcticum</name>
    <dbReference type="NCBI Taxonomy" id="1450529"/>
    <lineage>
        <taxon>Eukaryota</taxon>
        <taxon>Fungi</taxon>
        <taxon>Dikarya</taxon>
        <taxon>Ascomycota</taxon>
        <taxon>Pezizomycotina</taxon>
        <taxon>Sordariomycetes</taxon>
        <taxon>Sordariomycetidae</taxon>
        <taxon>Sordariales</taxon>
        <taxon>Chaetomiaceae</taxon>
        <taxon>Trichocladium</taxon>
    </lineage>
</organism>
<dbReference type="CDD" id="cd07379">
    <property type="entry name" value="MPP_239FB"/>
    <property type="match status" value="1"/>
</dbReference>